<sequence>MKLMIYLDAQRLDLVDDAGRVAKSYPVSTAKNGAGERKNSYQTPRGRHYVRARIGDHAPLGAVFVGRRPTGEVCDAAAYAAQPARDWILTRILWLCGTEPGRNRLGQVDTFARYIYIHGTPDAVELGQPGSHGCIRMRNTDIVELFDAVPAGTAVEIVEHEHPLR</sequence>
<keyword evidence="6 9" id="KW-0133">Cell shape</keyword>
<dbReference type="Pfam" id="PF03734">
    <property type="entry name" value="YkuD"/>
    <property type="match status" value="1"/>
</dbReference>
<dbReference type="GO" id="GO:0071972">
    <property type="term" value="F:peptidoglycan L,D-transpeptidase activity"/>
    <property type="evidence" value="ECO:0007669"/>
    <property type="project" value="TreeGrafter"/>
</dbReference>
<name>A0A161SGN8_9NEIS</name>
<dbReference type="GO" id="GO:0008360">
    <property type="term" value="P:regulation of cell shape"/>
    <property type="evidence" value="ECO:0007669"/>
    <property type="project" value="UniProtKB-UniRule"/>
</dbReference>
<evidence type="ECO:0000256" key="4">
    <source>
        <dbReference type="ARBA" id="ARBA00022679"/>
    </source>
</evidence>
<protein>
    <submittedName>
        <fullName evidence="11">Peptidase</fullName>
    </submittedName>
</protein>
<feature type="active site" description="Nucleophile" evidence="9">
    <location>
        <position position="134"/>
    </location>
</feature>
<accession>A0A161SGN8</accession>
<evidence type="ECO:0000256" key="5">
    <source>
        <dbReference type="ARBA" id="ARBA00022801"/>
    </source>
</evidence>
<dbReference type="GO" id="GO:0018104">
    <property type="term" value="P:peptidoglycan-protein cross-linking"/>
    <property type="evidence" value="ECO:0007669"/>
    <property type="project" value="TreeGrafter"/>
</dbReference>
<dbReference type="AlphaFoldDB" id="A0A161SGN8"/>
<evidence type="ECO:0000259" key="10">
    <source>
        <dbReference type="PROSITE" id="PS52029"/>
    </source>
</evidence>
<dbReference type="EMBL" id="LQQU01000017">
    <property type="protein sequence ID" value="KZE32750.1"/>
    <property type="molecule type" value="Genomic_DNA"/>
</dbReference>
<evidence type="ECO:0000313" key="12">
    <source>
        <dbReference type="Proteomes" id="UP000076625"/>
    </source>
</evidence>
<dbReference type="OrthoDB" id="9787225at2"/>
<dbReference type="UniPathway" id="UPA00219"/>
<organism evidence="11 12">
    <name type="scientific">Crenobacter luteus</name>
    <dbReference type="NCBI Taxonomy" id="1452487"/>
    <lineage>
        <taxon>Bacteria</taxon>
        <taxon>Pseudomonadati</taxon>
        <taxon>Pseudomonadota</taxon>
        <taxon>Betaproteobacteria</taxon>
        <taxon>Neisseriales</taxon>
        <taxon>Neisseriaceae</taxon>
        <taxon>Crenobacter</taxon>
    </lineage>
</organism>
<comment type="pathway">
    <text evidence="1 9">Cell wall biogenesis; peptidoglycan biosynthesis.</text>
</comment>
<dbReference type="Gene3D" id="2.40.440.10">
    <property type="entry name" value="L,D-transpeptidase catalytic domain-like"/>
    <property type="match status" value="1"/>
</dbReference>
<gene>
    <name evidence="11" type="ORF">AVW16_10195</name>
</gene>
<dbReference type="CDD" id="cd16913">
    <property type="entry name" value="YkuD_like"/>
    <property type="match status" value="1"/>
</dbReference>
<dbReference type="STRING" id="1452487.AVW16_10195"/>
<proteinExistence type="inferred from homology"/>
<keyword evidence="3" id="KW-0328">Glycosyltransferase</keyword>
<keyword evidence="4" id="KW-0808">Transferase</keyword>
<evidence type="ECO:0000256" key="7">
    <source>
        <dbReference type="ARBA" id="ARBA00022984"/>
    </source>
</evidence>
<comment type="similarity">
    <text evidence="2">Belongs to the YkuD family.</text>
</comment>
<keyword evidence="5" id="KW-0378">Hydrolase</keyword>
<reference evidence="12" key="1">
    <citation type="submission" date="2016-01" db="EMBL/GenBank/DDBJ databases">
        <title>Draft genome of Chromobacterium sp. F49.</title>
        <authorList>
            <person name="Hong K.W."/>
        </authorList>
    </citation>
    <scope>NUCLEOTIDE SEQUENCE [LARGE SCALE GENOMIC DNA]</scope>
    <source>
        <strain evidence="12">CN10</strain>
    </source>
</reference>
<keyword evidence="8 9" id="KW-0961">Cell wall biogenesis/degradation</keyword>
<evidence type="ECO:0000256" key="1">
    <source>
        <dbReference type="ARBA" id="ARBA00004752"/>
    </source>
</evidence>
<evidence type="ECO:0000313" key="11">
    <source>
        <dbReference type="EMBL" id="KZE32750.1"/>
    </source>
</evidence>
<dbReference type="PROSITE" id="PS52029">
    <property type="entry name" value="LD_TPASE"/>
    <property type="match status" value="1"/>
</dbReference>
<evidence type="ECO:0000256" key="2">
    <source>
        <dbReference type="ARBA" id="ARBA00005992"/>
    </source>
</evidence>
<evidence type="ECO:0000256" key="6">
    <source>
        <dbReference type="ARBA" id="ARBA00022960"/>
    </source>
</evidence>
<keyword evidence="7 9" id="KW-0573">Peptidoglycan synthesis</keyword>
<dbReference type="GO" id="GO:0005576">
    <property type="term" value="C:extracellular region"/>
    <property type="evidence" value="ECO:0007669"/>
    <property type="project" value="TreeGrafter"/>
</dbReference>
<evidence type="ECO:0000256" key="8">
    <source>
        <dbReference type="ARBA" id="ARBA00023316"/>
    </source>
</evidence>
<dbReference type="InterPro" id="IPR038063">
    <property type="entry name" value="Transpep_catalytic_dom"/>
</dbReference>
<dbReference type="Proteomes" id="UP000076625">
    <property type="component" value="Unassembled WGS sequence"/>
</dbReference>
<dbReference type="PANTHER" id="PTHR30582:SF24">
    <property type="entry name" value="L,D-TRANSPEPTIDASE ERFK_SRFK-RELATED"/>
    <property type="match status" value="1"/>
</dbReference>
<feature type="active site" description="Proton donor/acceptor" evidence="9">
    <location>
        <position position="118"/>
    </location>
</feature>
<dbReference type="GO" id="GO:0016757">
    <property type="term" value="F:glycosyltransferase activity"/>
    <property type="evidence" value="ECO:0007669"/>
    <property type="project" value="UniProtKB-KW"/>
</dbReference>
<feature type="domain" description="L,D-TPase catalytic" evidence="10">
    <location>
        <begin position="1"/>
        <end position="158"/>
    </location>
</feature>
<keyword evidence="12" id="KW-1185">Reference proteome</keyword>
<evidence type="ECO:0000256" key="9">
    <source>
        <dbReference type="PROSITE-ProRule" id="PRU01373"/>
    </source>
</evidence>
<evidence type="ECO:0000256" key="3">
    <source>
        <dbReference type="ARBA" id="ARBA00022676"/>
    </source>
</evidence>
<comment type="caution">
    <text evidence="11">The sequence shown here is derived from an EMBL/GenBank/DDBJ whole genome shotgun (WGS) entry which is preliminary data.</text>
</comment>
<dbReference type="RefSeq" id="WP_066611651.1">
    <property type="nucleotide sequence ID" value="NZ_LQQU01000017.1"/>
</dbReference>
<dbReference type="SUPFAM" id="SSF141523">
    <property type="entry name" value="L,D-transpeptidase catalytic domain-like"/>
    <property type="match status" value="1"/>
</dbReference>
<dbReference type="InterPro" id="IPR005490">
    <property type="entry name" value="LD_TPept_cat_dom"/>
</dbReference>
<dbReference type="GO" id="GO:0071555">
    <property type="term" value="P:cell wall organization"/>
    <property type="evidence" value="ECO:0007669"/>
    <property type="project" value="UniProtKB-UniRule"/>
</dbReference>
<dbReference type="PANTHER" id="PTHR30582">
    <property type="entry name" value="L,D-TRANSPEPTIDASE"/>
    <property type="match status" value="1"/>
</dbReference>
<dbReference type="InterPro" id="IPR050979">
    <property type="entry name" value="LD-transpeptidase"/>
</dbReference>